<evidence type="ECO:0000313" key="4">
    <source>
        <dbReference type="EMBL" id="MCP2162600.1"/>
    </source>
</evidence>
<dbReference type="EMBL" id="JAMTCG010000007">
    <property type="protein sequence ID" value="MCP2162600.1"/>
    <property type="molecule type" value="Genomic_DNA"/>
</dbReference>
<sequence>MSATEHLEIELKFDVDPGRPVPDLTRLPGVETVTGPIEENLDATYYDTENLDLTDHRITLRRREGGHDEGWHLKRPGDAGGRRELHAPLAPPAEGADHDTTVPSDLLDPVRVHVRARRLDPVAAIGTRRTIHEARDADDRVLALLCADVVTARSLLPGGSCHTWAEWEFELVDGDTDLLDEADALLREAGARTASAASKLARAIGATPGHGGAPTVRSTGTALELVVAELARHREQLVEFDPRVRADEEDAVHQMRVATRRLRSVLRAFRGVIDGPKVDRLDAELKELAAILGVVRDAEVTADRYRELLVDEDASDAVNDRLVGEQMRRRARGQRSAVAALNSARYFSLLDALDDLLVRPPAGEDAEVGAKKALRDAVRGSARKVRKAQRKADRMDTDSPEWVEQMHTVRKRAKRLRYVAESGSALGTKKYAQTASAAKKIQSALGDSNDAALSRDLIAEVARTVTDPADAFVLGRLDAREQAAHDEALRQYARHADDL</sequence>
<dbReference type="InterPro" id="IPR007899">
    <property type="entry name" value="CHAD_dom"/>
</dbReference>
<protein>
    <submittedName>
        <fullName evidence="4">CHAD domain-containing protein</fullName>
    </submittedName>
</protein>
<keyword evidence="5" id="KW-1185">Reference proteome</keyword>
<feature type="region of interest" description="Disordered" evidence="1">
    <location>
        <begin position="67"/>
        <end position="104"/>
    </location>
</feature>
<proteinExistence type="predicted"/>
<dbReference type="PROSITE" id="PS51708">
    <property type="entry name" value="CHAD"/>
    <property type="match status" value="1"/>
</dbReference>
<comment type="caution">
    <text evidence="4">The sequence shown here is derived from an EMBL/GenBank/DDBJ whole genome shotgun (WGS) entry which is preliminary data.</text>
</comment>
<dbReference type="PANTHER" id="PTHR39339:SF1">
    <property type="entry name" value="CHAD DOMAIN-CONTAINING PROTEIN"/>
    <property type="match status" value="1"/>
</dbReference>
<dbReference type="RefSeq" id="WP_253656160.1">
    <property type="nucleotide sequence ID" value="NZ_BAAAOE010000002.1"/>
</dbReference>
<accession>A0ABT1H5T7</accession>
<reference evidence="4 5" key="1">
    <citation type="submission" date="2022-06" db="EMBL/GenBank/DDBJ databases">
        <title>Genomic Encyclopedia of Archaeal and Bacterial Type Strains, Phase II (KMG-II): from individual species to whole genera.</title>
        <authorList>
            <person name="Goeker M."/>
        </authorList>
    </citation>
    <scope>NUCLEOTIDE SEQUENCE [LARGE SCALE GENOMIC DNA]</scope>
    <source>
        <strain evidence="4 5">DSM 45037</strain>
    </source>
</reference>
<gene>
    <name evidence="4" type="ORF">LX12_003808</name>
</gene>
<organism evidence="4 5">
    <name type="scientific">Williamsia serinedens</name>
    <dbReference type="NCBI Taxonomy" id="391736"/>
    <lineage>
        <taxon>Bacteria</taxon>
        <taxon>Bacillati</taxon>
        <taxon>Actinomycetota</taxon>
        <taxon>Actinomycetes</taxon>
        <taxon>Mycobacteriales</taxon>
        <taxon>Nocardiaceae</taxon>
        <taxon>Williamsia</taxon>
    </lineage>
</organism>
<dbReference type="Gene3D" id="1.40.20.10">
    <property type="entry name" value="CHAD domain"/>
    <property type="match status" value="1"/>
</dbReference>
<feature type="domain" description="CHAD" evidence="3">
    <location>
        <begin position="216"/>
        <end position="499"/>
    </location>
</feature>
<dbReference type="Gene3D" id="2.40.320.10">
    <property type="entry name" value="Hypothetical Protein Pfu-838710-001"/>
    <property type="match status" value="1"/>
</dbReference>
<dbReference type="CDD" id="cd07374">
    <property type="entry name" value="CYTH-like_Pase"/>
    <property type="match status" value="1"/>
</dbReference>
<dbReference type="SMART" id="SM01118">
    <property type="entry name" value="CYTH"/>
    <property type="match status" value="1"/>
</dbReference>
<evidence type="ECO:0000259" key="2">
    <source>
        <dbReference type="PROSITE" id="PS51707"/>
    </source>
</evidence>
<feature type="compositionally biased region" description="Basic and acidic residues" evidence="1">
    <location>
        <begin position="67"/>
        <end position="86"/>
    </location>
</feature>
<dbReference type="SUPFAM" id="SSF55154">
    <property type="entry name" value="CYTH-like phosphatases"/>
    <property type="match status" value="1"/>
</dbReference>
<dbReference type="Proteomes" id="UP001205740">
    <property type="component" value="Unassembled WGS sequence"/>
</dbReference>
<evidence type="ECO:0000256" key="1">
    <source>
        <dbReference type="SAM" id="MobiDB-lite"/>
    </source>
</evidence>
<dbReference type="PROSITE" id="PS51707">
    <property type="entry name" value="CYTH"/>
    <property type="match status" value="1"/>
</dbReference>
<dbReference type="InterPro" id="IPR038186">
    <property type="entry name" value="CHAD_dom_sf"/>
</dbReference>
<dbReference type="PANTHER" id="PTHR39339">
    <property type="entry name" value="SLR1444 PROTEIN"/>
    <property type="match status" value="1"/>
</dbReference>
<dbReference type="InterPro" id="IPR023577">
    <property type="entry name" value="CYTH_domain"/>
</dbReference>
<dbReference type="SMART" id="SM00880">
    <property type="entry name" value="CHAD"/>
    <property type="match status" value="1"/>
</dbReference>
<evidence type="ECO:0000313" key="5">
    <source>
        <dbReference type="Proteomes" id="UP001205740"/>
    </source>
</evidence>
<dbReference type="Pfam" id="PF05235">
    <property type="entry name" value="CHAD"/>
    <property type="match status" value="1"/>
</dbReference>
<dbReference type="Pfam" id="PF01928">
    <property type="entry name" value="CYTH"/>
    <property type="match status" value="1"/>
</dbReference>
<name>A0ABT1H5T7_9NOCA</name>
<evidence type="ECO:0000259" key="3">
    <source>
        <dbReference type="PROSITE" id="PS51708"/>
    </source>
</evidence>
<feature type="domain" description="CYTH" evidence="2">
    <location>
        <begin position="6"/>
        <end position="207"/>
    </location>
</feature>
<dbReference type="InterPro" id="IPR033469">
    <property type="entry name" value="CYTH-like_dom_sf"/>
</dbReference>